<name>B5RUF4_DEBHA</name>
<dbReference type="InParanoid" id="B5RUF4"/>
<dbReference type="GeneID" id="8998959"/>
<dbReference type="EMBL" id="CR382138">
    <property type="protein sequence ID" value="CAR66332.1"/>
    <property type="molecule type" value="Genomic_DNA"/>
</dbReference>
<dbReference type="VEuPathDB" id="FungiDB:DEHA2F12672g"/>
<accession>B5RUF4</accession>
<protein>
    <submittedName>
        <fullName evidence="1">DEHA2F12672p</fullName>
    </submittedName>
</protein>
<organism evidence="1 2">
    <name type="scientific">Debaryomyces hansenii (strain ATCC 36239 / CBS 767 / BCRC 21394 / JCM 1990 / NBRC 0083 / IGC 2968)</name>
    <name type="common">Yeast</name>
    <name type="synonym">Torulaspora hansenii</name>
    <dbReference type="NCBI Taxonomy" id="284592"/>
    <lineage>
        <taxon>Eukaryota</taxon>
        <taxon>Fungi</taxon>
        <taxon>Dikarya</taxon>
        <taxon>Ascomycota</taxon>
        <taxon>Saccharomycotina</taxon>
        <taxon>Pichiomycetes</taxon>
        <taxon>Debaryomycetaceae</taxon>
        <taxon>Debaryomyces</taxon>
    </lineage>
</organism>
<sequence>MVLVGVYNKINLFSCIVAKIMKKIRNDPNSRGLEAENKLKKQCDKRGEAGCSVETRDNPHYNRDQIIQFTTAKGGPRGGEIDE</sequence>
<gene>
    <name evidence="1" type="ordered locus">DEHA2F12672g</name>
</gene>
<dbReference type="HOGENOM" id="CLU_2542541_0_0_1"/>
<dbReference type="KEGG" id="dha:DEHA2F12672g"/>
<dbReference type="AlphaFoldDB" id="B5RUF4"/>
<keyword evidence="2" id="KW-1185">Reference proteome</keyword>
<evidence type="ECO:0000313" key="1">
    <source>
        <dbReference type="EMBL" id="CAR66332.1"/>
    </source>
</evidence>
<proteinExistence type="predicted"/>
<reference evidence="1 2" key="1">
    <citation type="journal article" date="2004" name="Nature">
        <title>Genome evolution in yeasts.</title>
        <authorList>
            <consortium name="Genolevures"/>
            <person name="Dujon B."/>
            <person name="Sherman D."/>
            <person name="Fischer G."/>
            <person name="Durrens P."/>
            <person name="Casaregola S."/>
            <person name="Lafontaine I."/>
            <person name="de Montigny J."/>
            <person name="Marck C."/>
            <person name="Neuveglise C."/>
            <person name="Talla E."/>
            <person name="Goffard N."/>
            <person name="Frangeul L."/>
            <person name="Aigle M."/>
            <person name="Anthouard V."/>
            <person name="Babour A."/>
            <person name="Barbe V."/>
            <person name="Barnay S."/>
            <person name="Blanchin S."/>
            <person name="Beckerich J.M."/>
            <person name="Beyne E."/>
            <person name="Bleykasten C."/>
            <person name="Boisrame A."/>
            <person name="Boyer J."/>
            <person name="Cattolico L."/>
            <person name="Confanioleri F."/>
            <person name="de Daruvar A."/>
            <person name="Despons L."/>
            <person name="Fabre E."/>
            <person name="Fairhead C."/>
            <person name="Ferry-Dumazet H."/>
            <person name="Groppi A."/>
            <person name="Hantraye F."/>
            <person name="Hennequin C."/>
            <person name="Jauniaux N."/>
            <person name="Joyet P."/>
            <person name="Kachouri R."/>
            <person name="Kerrest A."/>
            <person name="Koszul R."/>
            <person name="Lemaire M."/>
            <person name="Lesur I."/>
            <person name="Ma L."/>
            <person name="Muller H."/>
            <person name="Nicaud J.M."/>
            <person name="Nikolski M."/>
            <person name="Oztas S."/>
            <person name="Ozier-Kalogeropoulos O."/>
            <person name="Pellenz S."/>
            <person name="Potier S."/>
            <person name="Richard G.F."/>
            <person name="Straub M.L."/>
            <person name="Suleau A."/>
            <person name="Swennene D."/>
            <person name="Tekaia F."/>
            <person name="Wesolowski-Louvel M."/>
            <person name="Westhof E."/>
            <person name="Wirth B."/>
            <person name="Zeniou-Meyer M."/>
            <person name="Zivanovic I."/>
            <person name="Bolotin-Fukuhara M."/>
            <person name="Thierry A."/>
            <person name="Bouchier C."/>
            <person name="Caudron B."/>
            <person name="Scarpelli C."/>
            <person name="Gaillardin C."/>
            <person name="Weissenbach J."/>
            <person name="Wincker P."/>
            <person name="Souciet J.L."/>
        </authorList>
    </citation>
    <scope>NUCLEOTIDE SEQUENCE [LARGE SCALE GENOMIC DNA]</scope>
    <source>
        <strain evidence="2">ATCC 36239 / CBS 767 / BCRC 21394 / JCM 1990 / NBRC 0083 / IGC 2968</strain>
    </source>
</reference>
<dbReference type="RefSeq" id="XP_002770808.1">
    <property type="nucleotide sequence ID" value="XM_002770762.1"/>
</dbReference>
<dbReference type="Proteomes" id="UP000000599">
    <property type="component" value="Chromosome F"/>
</dbReference>
<evidence type="ECO:0000313" key="2">
    <source>
        <dbReference type="Proteomes" id="UP000000599"/>
    </source>
</evidence>